<feature type="compositionally biased region" description="Polar residues" evidence="1">
    <location>
        <begin position="88"/>
        <end position="111"/>
    </location>
</feature>
<proteinExistence type="predicted"/>
<accession>A0A8H3PIC5</accession>
<name>A0A8H3PIC5_9LECA</name>
<feature type="compositionally biased region" description="Polar residues" evidence="1">
    <location>
        <begin position="40"/>
        <end position="53"/>
    </location>
</feature>
<dbReference type="InterPro" id="IPR009069">
    <property type="entry name" value="Cys_alpha_HP_mot_SF"/>
</dbReference>
<keyword evidence="3" id="KW-1185">Reference proteome</keyword>
<dbReference type="GO" id="GO:0007005">
    <property type="term" value="P:mitochondrion organization"/>
    <property type="evidence" value="ECO:0007669"/>
    <property type="project" value="InterPro"/>
</dbReference>
<feature type="compositionally biased region" description="Gly residues" evidence="1">
    <location>
        <begin position="1"/>
        <end position="12"/>
    </location>
</feature>
<organism evidence="2 3">
    <name type="scientific">Alectoria fallacina</name>
    <dbReference type="NCBI Taxonomy" id="1903189"/>
    <lineage>
        <taxon>Eukaryota</taxon>
        <taxon>Fungi</taxon>
        <taxon>Dikarya</taxon>
        <taxon>Ascomycota</taxon>
        <taxon>Pezizomycotina</taxon>
        <taxon>Lecanoromycetes</taxon>
        <taxon>OSLEUM clade</taxon>
        <taxon>Lecanoromycetidae</taxon>
        <taxon>Lecanorales</taxon>
        <taxon>Lecanorineae</taxon>
        <taxon>Parmeliaceae</taxon>
        <taxon>Alectoria</taxon>
    </lineage>
</organism>
<evidence type="ECO:0008006" key="4">
    <source>
        <dbReference type="Google" id="ProtNLM"/>
    </source>
</evidence>
<dbReference type="GO" id="GO:0005739">
    <property type="term" value="C:mitochondrion"/>
    <property type="evidence" value="ECO:0007669"/>
    <property type="project" value="TreeGrafter"/>
</dbReference>
<evidence type="ECO:0000256" key="1">
    <source>
        <dbReference type="SAM" id="MobiDB-lite"/>
    </source>
</evidence>
<dbReference type="SUPFAM" id="SSF47072">
    <property type="entry name" value="Cysteine alpha-hairpin motif"/>
    <property type="match status" value="1"/>
</dbReference>
<dbReference type="Proteomes" id="UP000664203">
    <property type="component" value="Unassembled WGS sequence"/>
</dbReference>
<reference evidence="2" key="1">
    <citation type="submission" date="2021-03" db="EMBL/GenBank/DDBJ databases">
        <authorList>
            <person name="Tagirdzhanova G."/>
        </authorList>
    </citation>
    <scope>NUCLEOTIDE SEQUENCE</scope>
</reference>
<sequence length="155" mass="15841">MPRSRGGNGGRGRPSAPSRPAVMPSQQSSRGASTAAHPQAGTQQTSAPAQQGKSPGLFGQMASTAAGVAVGSSIGHALGGMFGGSSAPAENQQADDAVASHTNESSSQSNAWGPRSCETDAKTFTKCLDENQGNMQICGWYLDQLKACQQAARQY</sequence>
<dbReference type="OrthoDB" id="1106148at2759"/>
<comment type="caution">
    <text evidence="2">The sequence shown here is derived from an EMBL/GenBank/DDBJ whole genome shotgun (WGS) entry which is preliminary data.</text>
</comment>
<dbReference type="PANTHER" id="PTHR13523:SF2">
    <property type="entry name" value="COILED-COIL-HELIX-COILED-COIL-HELIX DOMAIN CONTAINING 2, ISOFORM A-RELATED"/>
    <property type="match status" value="1"/>
</dbReference>
<dbReference type="InterPro" id="IPR055304">
    <property type="entry name" value="CHCHD2/10-like"/>
</dbReference>
<dbReference type="PANTHER" id="PTHR13523">
    <property type="entry name" value="COILED-COIL-HELIX-COILED-COIL-HELIX DOMAIN CONTAINING 2/NUR77"/>
    <property type="match status" value="1"/>
</dbReference>
<gene>
    <name evidence="2" type="ORF">ALECFALPRED_009167</name>
</gene>
<dbReference type="AlphaFoldDB" id="A0A8H3PIC5"/>
<feature type="region of interest" description="Disordered" evidence="1">
    <location>
        <begin position="77"/>
        <end position="116"/>
    </location>
</feature>
<feature type="region of interest" description="Disordered" evidence="1">
    <location>
        <begin position="1"/>
        <end position="59"/>
    </location>
</feature>
<evidence type="ECO:0000313" key="2">
    <source>
        <dbReference type="EMBL" id="CAF9941507.1"/>
    </source>
</evidence>
<evidence type="ECO:0000313" key="3">
    <source>
        <dbReference type="Proteomes" id="UP000664203"/>
    </source>
</evidence>
<dbReference type="EMBL" id="CAJPDR010000664">
    <property type="protein sequence ID" value="CAF9941507.1"/>
    <property type="molecule type" value="Genomic_DNA"/>
</dbReference>
<dbReference type="GO" id="GO:0005634">
    <property type="term" value="C:nucleus"/>
    <property type="evidence" value="ECO:0007669"/>
    <property type="project" value="TreeGrafter"/>
</dbReference>
<protein>
    <recommendedName>
        <fullName evidence="4">Mitochondrial intermembrane space cysteine motif-containing protein MIX17</fullName>
    </recommendedName>
</protein>